<evidence type="ECO:0000313" key="2">
    <source>
        <dbReference type="EMBL" id="KAL3790003.1"/>
    </source>
</evidence>
<organism evidence="2 3">
    <name type="scientific">Cyclotella atomus</name>
    <dbReference type="NCBI Taxonomy" id="382360"/>
    <lineage>
        <taxon>Eukaryota</taxon>
        <taxon>Sar</taxon>
        <taxon>Stramenopiles</taxon>
        <taxon>Ochrophyta</taxon>
        <taxon>Bacillariophyta</taxon>
        <taxon>Coscinodiscophyceae</taxon>
        <taxon>Thalassiosirophycidae</taxon>
        <taxon>Stephanodiscales</taxon>
        <taxon>Stephanodiscaceae</taxon>
        <taxon>Cyclotella</taxon>
    </lineage>
</organism>
<comment type="caution">
    <text evidence="2">The sequence shown here is derived from an EMBL/GenBank/DDBJ whole genome shotgun (WGS) entry which is preliminary data.</text>
</comment>
<dbReference type="Proteomes" id="UP001530400">
    <property type="component" value="Unassembled WGS sequence"/>
</dbReference>
<dbReference type="EMBL" id="JALLPJ020000512">
    <property type="protein sequence ID" value="KAL3790003.1"/>
    <property type="molecule type" value="Genomic_DNA"/>
</dbReference>
<name>A0ABD3PPN3_9STRA</name>
<evidence type="ECO:0000256" key="1">
    <source>
        <dbReference type="SAM" id="MobiDB-lite"/>
    </source>
</evidence>
<reference evidence="2 3" key="1">
    <citation type="submission" date="2024-10" db="EMBL/GenBank/DDBJ databases">
        <title>Updated reference genomes for cyclostephanoid diatoms.</title>
        <authorList>
            <person name="Roberts W.R."/>
            <person name="Alverson A.J."/>
        </authorList>
    </citation>
    <scope>NUCLEOTIDE SEQUENCE [LARGE SCALE GENOMIC DNA]</scope>
    <source>
        <strain evidence="2 3">AJA010-31</strain>
    </source>
</reference>
<sequence>MSNGTPPSDTDHHHPDTAPFYPDSSIPAITDANPNDHKRKRDHELLTTASTDDLPPLPVDPALLTILPRHEWKTDNNYRLICKISGCATRGRSEKDDMCKKHYSMFVKAGIGTGGREKKIVRRKKT</sequence>
<feature type="region of interest" description="Disordered" evidence="1">
    <location>
        <begin position="1"/>
        <end position="60"/>
    </location>
</feature>
<accession>A0ABD3PPN3</accession>
<dbReference type="AlphaFoldDB" id="A0ABD3PPN3"/>
<proteinExistence type="predicted"/>
<keyword evidence="3" id="KW-1185">Reference proteome</keyword>
<evidence type="ECO:0000313" key="3">
    <source>
        <dbReference type="Proteomes" id="UP001530400"/>
    </source>
</evidence>
<gene>
    <name evidence="2" type="ORF">ACHAWO_002057</name>
</gene>
<protein>
    <submittedName>
        <fullName evidence="2">Uncharacterized protein</fullName>
    </submittedName>
</protein>